<keyword evidence="1" id="KW-0472">Membrane</keyword>
<evidence type="ECO:0000256" key="1">
    <source>
        <dbReference type="SAM" id="Phobius"/>
    </source>
</evidence>
<feature type="transmembrane region" description="Helical" evidence="1">
    <location>
        <begin position="35"/>
        <end position="54"/>
    </location>
</feature>
<feature type="transmembrane region" description="Helical" evidence="1">
    <location>
        <begin position="60"/>
        <end position="80"/>
    </location>
</feature>
<dbReference type="AlphaFoldDB" id="A0A7T3U727"/>
<feature type="transmembrane region" description="Helical" evidence="1">
    <location>
        <begin position="101"/>
        <end position="124"/>
    </location>
</feature>
<geneLocation type="mitochondrion" evidence="2"/>
<organism evidence="2">
    <name type="scientific">Metaphycus eriococci</name>
    <dbReference type="NCBI Taxonomy" id="2498640"/>
    <lineage>
        <taxon>Eukaryota</taxon>
        <taxon>Metazoa</taxon>
        <taxon>Ecdysozoa</taxon>
        <taxon>Arthropoda</taxon>
        <taxon>Hexapoda</taxon>
        <taxon>Insecta</taxon>
        <taxon>Pterygota</taxon>
        <taxon>Neoptera</taxon>
        <taxon>Endopterygota</taxon>
        <taxon>Hymenoptera</taxon>
        <taxon>Apocrita</taxon>
        <taxon>Proctotrupomorpha</taxon>
        <taxon>Chalcidoidea</taxon>
        <taxon>Encyrtidae</taxon>
        <taxon>Encyrtinae</taxon>
        <taxon>Metaphycus</taxon>
    </lineage>
</organism>
<sequence>MMKSMNLLILFIISFSLINIMINSLISNYKMIHPLIMGTNLMLFNIFVSLNMSMFNNNNWFSYITFLIIVGGMMVLFLYFTSFIMNMNTSLKPNFLMNMNLKMMMILIMMNFMLMFLNKFMIWYNKNNEIISINSMMNMNLFNKNYYIMYMYMYNKNIISILSILYLLLSLTLIVKMIMMNKYTLRKIN</sequence>
<dbReference type="EMBL" id="MW255970">
    <property type="protein sequence ID" value="QPZ53233.1"/>
    <property type="molecule type" value="Genomic_DNA"/>
</dbReference>
<accession>A0A7T3U727</accession>
<dbReference type="CTD" id="4541"/>
<evidence type="ECO:0000313" key="2">
    <source>
        <dbReference type="EMBL" id="QPZ53233.1"/>
    </source>
</evidence>
<feature type="transmembrane region" description="Helical" evidence="1">
    <location>
        <begin position="158"/>
        <end position="179"/>
    </location>
</feature>
<proteinExistence type="predicted"/>
<gene>
    <name evidence="2" type="primary">ND6</name>
</gene>
<reference evidence="2" key="1">
    <citation type="submission" date="2020-11" db="EMBL/GenBank/DDBJ databases">
        <authorList>
            <person name="Zhou Q.-S."/>
        </authorList>
    </citation>
    <scope>NUCLEOTIDE SEQUENCE</scope>
</reference>
<keyword evidence="2" id="KW-0496">Mitochondrion</keyword>
<feature type="transmembrane region" description="Helical" evidence="1">
    <location>
        <begin position="6"/>
        <end position="26"/>
    </location>
</feature>
<keyword evidence="1" id="KW-0812">Transmembrane</keyword>
<protein>
    <submittedName>
        <fullName evidence="2">NADH dehydrogenase subunit 6</fullName>
    </submittedName>
</protein>
<dbReference type="GeneID" id="65339903"/>
<dbReference type="RefSeq" id="YP_010131044.1">
    <property type="nucleotide sequence ID" value="NC_056349.1"/>
</dbReference>
<name>A0A7T3U727_9HYME</name>
<keyword evidence="1" id="KW-1133">Transmembrane helix</keyword>